<dbReference type="AlphaFoldDB" id="A0A9P7R657"/>
<keyword evidence="2" id="KW-1185">Reference proteome</keyword>
<proteinExistence type="predicted"/>
<comment type="caution">
    <text evidence="1">The sequence shown here is derived from an EMBL/GenBank/DDBJ whole genome shotgun (WGS) entry which is preliminary data.</text>
</comment>
<evidence type="ECO:0000313" key="1">
    <source>
        <dbReference type="EMBL" id="KAG7048526.1"/>
    </source>
</evidence>
<name>A0A9P7R657_9PEZI</name>
<protein>
    <submittedName>
        <fullName evidence="1">Uncharacterized protein</fullName>
    </submittedName>
</protein>
<organism evidence="1 2">
    <name type="scientific">Colletotrichum scovillei</name>
    <dbReference type="NCBI Taxonomy" id="1209932"/>
    <lineage>
        <taxon>Eukaryota</taxon>
        <taxon>Fungi</taxon>
        <taxon>Dikarya</taxon>
        <taxon>Ascomycota</taxon>
        <taxon>Pezizomycotina</taxon>
        <taxon>Sordariomycetes</taxon>
        <taxon>Hypocreomycetidae</taxon>
        <taxon>Glomerellales</taxon>
        <taxon>Glomerellaceae</taxon>
        <taxon>Colletotrichum</taxon>
        <taxon>Colletotrichum acutatum species complex</taxon>
    </lineage>
</organism>
<dbReference type="EMBL" id="JAESDN010000006">
    <property type="protein sequence ID" value="KAG7048526.1"/>
    <property type="molecule type" value="Genomic_DNA"/>
</dbReference>
<gene>
    <name evidence="1" type="ORF">JMJ77_014163</name>
</gene>
<evidence type="ECO:0000313" key="2">
    <source>
        <dbReference type="Proteomes" id="UP000699042"/>
    </source>
</evidence>
<reference evidence="1" key="1">
    <citation type="submission" date="2021-05" db="EMBL/GenBank/DDBJ databases">
        <title>Comparative genomics of three Colletotrichum scovillei strains and genetic complementation revealed genes involved fungal growth and virulence on chili pepper.</title>
        <authorList>
            <person name="Hsieh D.-K."/>
            <person name="Chuang S.-C."/>
            <person name="Chen C.-Y."/>
            <person name="Chao Y.-T."/>
            <person name="Lu M.-Y.J."/>
            <person name="Lee M.-H."/>
            <person name="Shih M.-C."/>
        </authorList>
    </citation>
    <scope>NUCLEOTIDE SEQUENCE</scope>
    <source>
        <strain evidence="1">Coll-153</strain>
    </source>
</reference>
<dbReference type="Proteomes" id="UP000699042">
    <property type="component" value="Unassembled WGS sequence"/>
</dbReference>
<feature type="non-terminal residue" evidence="1">
    <location>
        <position position="1"/>
    </location>
</feature>
<sequence length="36" mass="4067">AYLSYHEYDRARCCTVGVSCLYCSSDSYCDCMTCHG</sequence>
<accession>A0A9P7R657</accession>